<evidence type="ECO:0000313" key="1">
    <source>
        <dbReference type="EMBL" id="GAF25230.1"/>
    </source>
</evidence>
<dbReference type="AlphaFoldDB" id="A0A0S6UC83"/>
<organism evidence="1">
    <name type="scientific">Moorella thermoacetica Y72</name>
    <dbReference type="NCBI Taxonomy" id="1325331"/>
    <lineage>
        <taxon>Bacteria</taxon>
        <taxon>Bacillati</taxon>
        <taxon>Bacillota</taxon>
        <taxon>Clostridia</taxon>
        <taxon>Neomoorellales</taxon>
        <taxon>Neomoorellaceae</taxon>
        <taxon>Neomoorella</taxon>
    </lineage>
</organism>
<dbReference type="GO" id="GO:0008483">
    <property type="term" value="F:transaminase activity"/>
    <property type="evidence" value="ECO:0007669"/>
    <property type="project" value="UniProtKB-KW"/>
</dbReference>
<gene>
    <name evidence="1" type="ORF">MTY_0560</name>
</gene>
<keyword evidence="1" id="KW-0808">Transferase</keyword>
<name>A0A0S6UC83_NEOTH</name>
<reference evidence="1" key="1">
    <citation type="journal article" date="2014" name="Gene">
        <title>Genome-guided analysis of transformation efficiency and carbon dioxide assimilation by Moorella thermoacetica Y72.</title>
        <authorList>
            <person name="Tsukahara K."/>
            <person name="Kita A."/>
            <person name="Nakashimada Y."/>
            <person name="Hoshino T."/>
            <person name="Murakami K."/>
        </authorList>
    </citation>
    <scope>NUCLEOTIDE SEQUENCE [LARGE SCALE GENOMIC DNA]</scope>
    <source>
        <strain evidence="1">Y72</strain>
    </source>
</reference>
<protein>
    <submittedName>
        <fullName evidence="1">Transcriptional regulators containing a DNA-binding HTH domain and an aminotransferase domain (MocR family) and their eukaryotic orthologs</fullName>
    </submittedName>
</protein>
<dbReference type="Proteomes" id="UP000063718">
    <property type="component" value="Unassembled WGS sequence"/>
</dbReference>
<dbReference type="GO" id="GO:0003677">
    <property type="term" value="F:DNA binding"/>
    <property type="evidence" value="ECO:0007669"/>
    <property type="project" value="UniProtKB-KW"/>
</dbReference>
<accession>A0A0S6UC83</accession>
<proteinExistence type="predicted"/>
<keyword evidence="1" id="KW-0032">Aminotransferase</keyword>
<keyword evidence="1" id="KW-0238">DNA-binding</keyword>
<dbReference type="EMBL" id="DF238840">
    <property type="protein sequence ID" value="GAF25230.1"/>
    <property type="molecule type" value="Genomic_DNA"/>
</dbReference>
<sequence>MKKQLLPGSSSNSCFFYKKPAPGLSDPGPLYKNPGGAGVFPLKHWRH</sequence>